<organism evidence="1">
    <name type="scientific">Leptospira interrogans serovar Hardjo str. Norma</name>
    <dbReference type="NCBI Taxonomy" id="1279460"/>
    <lineage>
        <taxon>Bacteria</taxon>
        <taxon>Pseudomonadati</taxon>
        <taxon>Spirochaetota</taxon>
        <taxon>Spirochaetia</taxon>
        <taxon>Leptospirales</taxon>
        <taxon>Leptospiraceae</taxon>
        <taxon>Leptospira</taxon>
    </lineage>
</organism>
<dbReference type="PATRIC" id="fig|1279460.3.peg.3837"/>
<protein>
    <submittedName>
        <fullName evidence="1">Uncharacterized protein</fullName>
    </submittedName>
</protein>
<dbReference type="Proteomes" id="UP000056502">
    <property type="component" value="Chromosome I"/>
</dbReference>
<reference evidence="1 2" key="1">
    <citation type="journal article" date="2015" name="Genome Announc.">
        <title>Whole-Genome Sequence of Leptospira interrogans Serovar Hardjo Subtype Hardjoprajitno Strain Norma, Isolated from Cattle in a Leptospirosis Outbreak in Brazil.</title>
        <authorList>
            <person name="Cosate M.R."/>
            <person name="Soares S.C."/>
            <person name="Mendes T.A."/>
            <person name="Raittz R.T."/>
            <person name="Moreira E.C."/>
            <person name="Leite R."/>
            <person name="Fernandes G.R."/>
            <person name="Haddad J.P."/>
            <person name="Ortega J.M."/>
        </authorList>
    </citation>
    <scope>NUCLEOTIDE SEQUENCE [LARGE SCALE GENOMIC DNA]</scope>
    <source>
        <strain evidence="1 2">Norma</strain>
    </source>
</reference>
<accession>A0A0M4N844</accession>
<dbReference type="EMBL" id="CP012603">
    <property type="protein sequence ID" value="ALE40907.1"/>
    <property type="molecule type" value="Genomic_DNA"/>
</dbReference>
<gene>
    <name evidence="1" type="ORF">G436_3761</name>
</gene>
<name>A0A0M4N844_LEPIR</name>
<evidence type="ECO:0000313" key="2">
    <source>
        <dbReference type="Proteomes" id="UP000056502"/>
    </source>
</evidence>
<sequence length="38" mass="4465">MGTTTKLRLVYKMTWELSQVMILRINSKIVGTTTFKKF</sequence>
<evidence type="ECO:0000313" key="1">
    <source>
        <dbReference type="EMBL" id="ALE40907.1"/>
    </source>
</evidence>
<proteinExistence type="predicted"/>
<dbReference type="AlphaFoldDB" id="A0A0M4N844"/>
<dbReference type="AntiFam" id="ANF00051">
    <property type="entry name" value="Translation of DNA tandem repeat"/>
</dbReference>